<organism evidence="7 8">
    <name type="scientific">Tieghemostelium lacteum</name>
    <name type="common">Slime mold</name>
    <name type="synonym">Dictyostelium lacteum</name>
    <dbReference type="NCBI Taxonomy" id="361077"/>
    <lineage>
        <taxon>Eukaryota</taxon>
        <taxon>Amoebozoa</taxon>
        <taxon>Evosea</taxon>
        <taxon>Eumycetozoa</taxon>
        <taxon>Dictyostelia</taxon>
        <taxon>Dictyosteliales</taxon>
        <taxon>Raperosteliaceae</taxon>
        <taxon>Tieghemostelium</taxon>
    </lineage>
</organism>
<evidence type="ECO:0000256" key="5">
    <source>
        <dbReference type="ARBA" id="ARBA00023002"/>
    </source>
</evidence>
<dbReference type="CDD" id="cd02932">
    <property type="entry name" value="OYE_YqiM_FMN"/>
    <property type="match status" value="1"/>
</dbReference>
<keyword evidence="3" id="KW-0288">FMN</keyword>
<comment type="cofactor">
    <cofactor evidence="1">
        <name>FMN</name>
        <dbReference type="ChEBI" id="CHEBI:58210"/>
    </cofactor>
</comment>
<sequence>MNKFDYGFLREEEIPKYYQGPGVPVFTERNTEEKYSNLPKLFTPIKIKDMDLKNRIVVSPMCQYSSVDGLFNEWHLVHYGTLARSGAALIVLEATAVVPEGRITYGDSGLWNDSQIEPMKRVIDFCKLFNCKIALQLAHSGRKGSTNPIYIEGAIRGAPAIGVGREYDIYGPSEVQWGMESKKPHELSLDDIKCIINAFKDTTIRAIKAGVDMIEIHGAHGYLINSFLSSTSNIRTDQYGGIFENRIRFLTDIITAVKTVWPKEKPLSVRLSCEEWVENGWNIEETINLVKVIRDMGVDLVDCSSGGNSCCQNIPNTPMFQIPLSETIKKECIGQKTMAVGGVTDGKTAEDILQNLQADLICVARQFLKDPFWPQRAADELGIHIDPVLQYSLAHRHKKTGIPIGAPIVPKPNP</sequence>
<dbReference type="PANTHER" id="PTHR43303">
    <property type="entry name" value="NADPH DEHYDROGENASE C23G7.10C-RELATED"/>
    <property type="match status" value="1"/>
</dbReference>
<dbReference type="EMBL" id="LODT01000015">
    <property type="protein sequence ID" value="KYR00359.1"/>
    <property type="molecule type" value="Genomic_DNA"/>
</dbReference>
<keyword evidence="8" id="KW-1185">Reference proteome</keyword>
<keyword evidence="5" id="KW-0560">Oxidoreductase</keyword>
<dbReference type="OrthoDB" id="276546at2759"/>
<feature type="domain" description="NADH:flavin oxidoreductase/NADH oxidase N-terminal" evidence="6">
    <location>
        <begin position="40"/>
        <end position="380"/>
    </location>
</feature>
<comment type="caution">
    <text evidence="7">The sequence shown here is derived from an EMBL/GenBank/DDBJ whole genome shotgun (WGS) entry which is preliminary data.</text>
</comment>
<evidence type="ECO:0000313" key="7">
    <source>
        <dbReference type="EMBL" id="KYR00359.1"/>
    </source>
</evidence>
<dbReference type="GO" id="GO:0003959">
    <property type="term" value="F:NADPH dehydrogenase activity"/>
    <property type="evidence" value="ECO:0007669"/>
    <property type="project" value="InterPro"/>
</dbReference>
<dbReference type="Pfam" id="PF00724">
    <property type="entry name" value="Oxidored_FMN"/>
    <property type="match status" value="1"/>
</dbReference>
<proteinExistence type="predicted"/>
<dbReference type="InterPro" id="IPR001155">
    <property type="entry name" value="OxRdtase_FMN_N"/>
</dbReference>
<accession>A0A152A2C0</accession>
<dbReference type="STRING" id="361077.A0A152A2C0"/>
<dbReference type="OMA" id="WPAQYQR"/>
<evidence type="ECO:0000256" key="1">
    <source>
        <dbReference type="ARBA" id="ARBA00001917"/>
    </source>
</evidence>
<dbReference type="PANTHER" id="PTHR43303:SF4">
    <property type="entry name" value="NADPH DEHYDROGENASE C23G7.10C-RELATED"/>
    <property type="match status" value="1"/>
</dbReference>
<keyword evidence="4" id="KW-0521">NADP</keyword>
<dbReference type="AlphaFoldDB" id="A0A152A2C0"/>
<dbReference type="Gene3D" id="3.20.20.70">
    <property type="entry name" value="Aldolase class I"/>
    <property type="match status" value="1"/>
</dbReference>
<gene>
    <name evidence="7" type="ORF">DLAC_03105</name>
</gene>
<dbReference type="InParanoid" id="A0A152A2C0"/>
<name>A0A152A2C0_TIELA</name>
<reference evidence="7 8" key="1">
    <citation type="submission" date="2015-12" db="EMBL/GenBank/DDBJ databases">
        <title>Dictyostelia acquired genes for synthesis and detection of signals that induce cell-type specialization by lateral gene transfer from prokaryotes.</title>
        <authorList>
            <person name="Gloeckner G."/>
            <person name="Schaap P."/>
        </authorList>
    </citation>
    <scope>NUCLEOTIDE SEQUENCE [LARGE SCALE GENOMIC DNA]</scope>
    <source>
        <strain evidence="7 8">TK</strain>
    </source>
</reference>
<dbReference type="GO" id="GO:0050661">
    <property type="term" value="F:NADP binding"/>
    <property type="evidence" value="ECO:0007669"/>
    <property type="project" value="InterPro"/>
</dbReference>
<evidence type="ECO:0000256" key="2">
    <source>
        <dbReference type="ARBA" id="ARBA00022630"/>
    </source>
</evidence>
<dbReference type="InterPro" id="IPR044152">
    <property type="entry name" value="YqjM-like"/>
</dbReference>
<dbReference type="GO" id="GO:0010181">
    <property type="term" value="F:FMN binding"/>
    <property type="evidence" value="ECO:0007669"/>
    <property type="project" value="InterPro"/>
</dbReference>
<keyword evidence="2" id="KW-0285">Flavoprotein</keyword>
<dbReference type="SUPFAM" id="SSF51395">
    <property type="entry name" value="FMN-linked oxidoreductases"/>
    <property type="match status" value="1"/>
</dbReference>
<evidence type="ECO:0000256" key="4">
    <source>
        <dbReference type="ARBA" id="ARBA00022857"/>
    </source>
</evidence>
<evidence type="ECO:0000259" key="6">
    <source>
        <dbReference type="Pfam" id="PF00724"/>
    </source>
</evidence>
<evidence type="ECO:0000256" key="3">
    <source>
        <dbReference type="ARBA" id="ARBA00022643"/>
    </source>
</evidence>
<dbReference type="InterPro" id="IPR013785">
    <property type="entry name" value="Aldolase_TIM"/>
</dbReference>
<dbReference type="Proteomes" id="UP000076078">
    <property type="component" value="Unassembled WGS sequence"/>
</dbReference>
<evidence type="ECO:0000313" key="8">
    <source>
        <dbReference type="Proteomes" id="UP000076078"/>
    </source>
</evidence>
<protein>
    <submittedName>
        <fullName evidence="7">NADH:flavin oxidoreductase/NADH oxidase domain-containing protein</fullName>
    </submittedName>
</protein>